<sequence length="673" mass="74736">MDVMQKMKQLVEQLNKYNYHYYTLDEPLISDKEYDQLYDELTALEAETGVTLPDSPTMRVGGELLQGFKPHRHLSPLWSLDKAQNEEQLQNWNNRAIKLIADYNTKNPENPLPEPTYVVELKFDGLTLNLTYTDGNLVQAATRGNGVVGEGILAQVKTIKSVPLTIPYREGTIEVQGEGIMNLSVLAKYNETAAEPLKNARNAAAGALRNLNPRVTAERKLSAFFYNVGYSDQVRFRDHREMMEFLKENRFKVNPFVTYHSSFDEVVRELERIVERRASLDYLIDGAVVKITDMRTREILGYTDKFPRWAVAFKFEAEETTTVLESVSWNVGRTGKITPLAKVEPVELAGVTVQNCTLNNVGDIERKNLKFALGTRVFIRRSNDVIPEILGKVTDEQDGGEIVFPTVCPACGTSLEQRGAHLFCNNRLGCKPQIVARITHFASRDAMDIETFSEKTAEQLHDELNVHEPADLYTLKFDDLIKLDRFGEKKANNLLEAIEQSKGRDLASFLFALGIPNTGKSTTKVLADHYGSLSAVMSATVEDLITLPDIGGIVAESIVSFFADPFQQAAIQKMLDQGVAPKAPDKPAAPVTDSFFSGKTVVLTGTLHQLGRDEATARLEALGAKVTGSVSKKTDLVIAGEKAGSKLAKAQELGIPVIEDEDEFIRLLNESNG</sequence>
<evidence type="ECO:0000256" key="3">
    <source>
        <dbReference type="ARBA" id="ARBA00022705"/>
    </source>
</evidence>
<feature type="binding site" evidence="12">
    <location>
        <begin position="31"/>
        <end position="35"/>
    </location>
    <ligand>
        <name>NAD(+)</name>
        <dbReference type="ChEBI" id="CHEBI:57540"/>
    </ligand>
</feature>
<dbReference type="GO" id="GO:0003911">
    <property type="term" value="F:DNA ligase (NAD+) activity"/>
    <property type="evidence" value="ECO:0007669"/>
    <property type="project" value="UniProtKB-UniRule"/>
</dbReference>
<dbReference type="GO" id="GO:0005829">
    <property type="term" value="C:cytosol"/>
    <property type="evidence" value="ECO:0007669"/>
    <property type="project" value="TreeGrafter"/>
</dbReference>
<dbReference type="CDD" id="cd17748">
    <property type="entry name" value="BRCT_DNA_ligase_like"/>
    <property type="match status" value="1"/>
</dbReference>
<organism evidence="14 15">
    <name type="scientific">Paenibacillus macerans</name>
    <name type="common">Bacillus macerans</name>
    <dbReference type="NCBI Taxonomy" id="44252"/>
    <lineage>
        <taxon>Bacteria</taxon>
        <taxon>Bacillati</taxon>
        <taxon>Bacillota</taxon>
        <taxon>Bacilli</taxon>
        <taxon>Bacillales</taxon>
        <taxon>Paenibacillaceae</taxon>
        <taxon>Paenibacillus</taxon>
    </lineage>
</organism>
<keyword evidence="4 12" id="KW-0479">Metal-binding</keyword>
<dbReference type="Pfam" id="PF01653">
    <property type="entry name" value="DNA_ligase_aden"/>
    <property type="match status" value="1"/>
</dbReference>
<keyword evidence="7 12" id="KW-0460">Magnesium</keyword>
<dbReference type="CDD" id="cd00114">
    <property type="entry name" value="LIGANc"/>
    <property type="match status" value="1"/>
</dbReference>
<dbReference type="FunFam" id="1.10.150.20:FF:000007">
    <property type="entry name" value="DNA ligase"/>
    <property type="match status" value="1"/>
</dbReference>
<keyword evidence="2 12" id="KW-0436">Ligase</keyword>
<proteinExistence type="inferred from homology"/>
<dbReference type="NCBIfam" id="TIGR00575">
    <property type="entry name" value="dnlj"/>
    <property type="match status" value="1"/>
</dbReference>
<keyword evidence="6 12" id="KW-0862">Zinc</keyword>
<dbReference type="InterPro" id="IPR013840">
    <property type="entry name" value="DNAligase_N"/>
</dbReference>
<comment type="catalytic activity">
    <reaction evidence="11 12">
        <text>NAD(+) + (deoxyribonucleotide)n-3'-hydroxyl + 5'-phospho-(deoxyribonucleotide)m = (deoxyribonucleotide)n+m + AMP + beta-nicotinamide D-nucleotide.</text>
        <dbReference type="EC" id="6.5.1.2"/>
    </reaction>
</comment>
<dbReference type="PATRIC" id="fig|44252.3.peg.3765"/>
<feature type="binding site" evidence="12">
    <location>
        <position position="143"/>
    </location>
    <ligand>
        <name>NAD(+)</name>
        <dbReference type="ChEBI" id="CHEBI:57540"/>
    </ligand>
</feature>
<dbReference type="Gene3D" id="2.40.50.140">
    <property type="entry name" value="Nucleic acid-binding proteins"/>
    <property type="match status" value="1"/>
</dbReference>
<dbReference type="Proteomes" id="UP000029278">
    <property type="component" value="Unassembled WGS sequence"/>
</dbReference>
<dbReference type="AlphaFoldDB" id="A0A090ZUP1"/>
<dbReference type="Pfam" id="PF12826">
    <property type="entry name" value="HHH_2"/>
    <property type="match status" value="1"/>
</dbReference>
<evidence type="ECO:0000256" key="2">
    <source>
        <dbReference type="ARBA" id="ARBA00022598"/>
    </source>
</evidence>
<feature type="binding site" evidence="12">
    <location>
        <position position="424"/>
    </location>
    <ligand>
        <name>Zn(2+)</name>
        <dbReference type="ChEBI" id="CHEBI:29105"/>
    </ligand>
</feature>
<feature type="binding site" evidence="12">
    <location>
        <position position="314"/>
    </location>
    <ligand>
        <name>NAD(+)</name>
        <dbReference type="ChEBI" id="CHEBI:57540"/>
    </ligand>
</feature>
<dbReference type="STRING" id="44252.DJ90_3936"/>
<dbReference type="InterPro" id="IPR010994">
    <property type="entry name" value="RuvA_2-like"/>
</dbReference>
<gene>
    <name evidence="12 14" type="primary">ligA</name>
    <name evidence="14" type="ORF">DJ90_3936</name>
</gene>
<dbReference type="GeneID" id="77011234"/>
<dbReference type="RefSeq" id="WP_036619450.1">
    <property type="nucleotide sequence ID" value="NZ_JAKOBR010000124.1"/>
</dbReference>
<dbReference type="PROSITE" id="PS50172">
    <property type="entry name" value="BRCT"/>
    <property type="match status" value="1"/>
</dbReference>
<dbReference type="SUPFAM" id="SSF47781">
    <property type="entry name" value="RuvA domain 2-like"/>
    <property type="match status" value="1"/>
</dbReference>
<keyword evidence="3 12" id="KW-0235">DNA replication</keyword>
<dbReference type="GO" id="GO:0006260">
    <property type="term" value="P:DNA replication"/>
    <property type="evidence" value="ECO:0007669"/>
    <property type="project" value="UniProtKB-KW"/>
</dbReference>
<feature type="binding site" evidence="12">
    <location>
        <position position="290"/>
    </location>
    <ligand>
        <name>NAD(+)</name>
        <dbReference type="ChEBI" id="CHEBI:57540"/>
    </ligand>
</feature>
<dbReference type="GO" id="GO:0003677">
    <property type="term" value="F:DNA binding"/>
    <property type="evidence" value="ECO:0007669"/>
    <property type="project" value="InterPro"/>
</dbReference>
<evidence type="ECO:0000256" key="6">
    <source>
        <dbReference type="ARBA" id="ARBA00022833"/>
    </source>
</evidence>
<feature type="binding site" evidence="12">
    <location>
        <position position="411"/>
    </location>
    <ligand>
        <name>Zn(2+)</name>
        <dbReference type="ChEBI" id="CHEBI:29105"/>
    </ligand>
</feature>
<dbReference type="InterPro" id="IPR033136">
    <property type="entry name" value="DNA_ligase_CS"/>
</dbReference>
<name>A0A090ZUP1_PAEMA</name>
<evidence type="ECO:0000256" key="5">
    <source>
        <dbReference type="ARBA" id="ARBA00022763"/>
    </source>
</evidence>
<dbReference type="SMART" id="SM00532">
    <property type="entry name" value="LIGANc"/>
    <property type="match status" value="1"/>
</dbReference>
<feature type="binding site" evidence="12">
    <location>
        <position position="430"/>
    </location>
    <ligand>
        <name>Zn(2+)</name>
        <dbReference type="ChEBI" id="CHEBI:29105"/>
    </ligand>
</feature>
<feature type="binding site" evidence="12">
    <location>
        <position position="408"/>
    </location>
    <ligand>
        <name>Zn(2+)</name>
        <dbReference type="ChEBI" id="CHEBI:29105"/>
    </ligand>
</feature>
<evidence type="ECO:0000256" key="1">
    <source>
        <dbReference type="ARBA" id="ARBA00004067"/>
    </source>
</evidence>
<keyword evidence="5 12" id="KW-0227">DNA damage</keyword>
<evidence type="ECO:0000256" key="9">
    <source>
        <dbReference type="ARBA" id="ARBA00023204"/>
    </source>
</evidence>
<dbReference type="GO" id="GO:0046872">
    <property type="term" value="F:metal ion binding"/>
    <property type="evidence" value="ECO:0007669"/>
    <property type="project" value="UniProtKB-KW"/>
</dbReference>
<accession>A0A090ZUP1</accession>
<evidence type="ECO:0000259" key="13">
    <source>
        <dbReference type="PROSITE" id="PS50172"/>
    </source>
</evidence>
<dbReference type="PIRSF" id="PIRSF001604">
    <property type="entry name" value="LigA"/>
    <property type="match status" value="1"/>
</dbReference>
<keyword evidence="8 12" id="KW-0520">NAD</keyword>
<dbReference type="InterPro" id="IPR001357">
    <property type="entry name" value="BRCT_dom"/>
</dbReference>
<comment type="function">
    <text evidence="1 12">DNA ligase that catalyzes the formation of phosphodiester linkages between 5'-phosphoryl and 3'-hydroxyl groups in double-stranded DNA using NAD as a coenzyme and as the energy source for the reaction. It is essential for DNA replication and repair of damaged DNA.</text>
</comment>
<feature type="active site" description="N6-AMP-lysine intermediate" evidence="12">
    <location>
        <position position="122"/>
    </location>
</feature>
<comment type="similarity">
    <text evidence="12">Belongs to the NAD-dependent DNA ligase family. LigA subfamily.</text>
</comment>
<dbReference type="EC" id="6.5.1.2" evidence="12"/>
<keyword evidence="9 12" id="KW-0234">DNA repair</keyword>
<evidence type="ECO:0000313" key="15">
    <source>
        <dbReference type="Proteomes" id="UP000029278"/>
    </source>
</evidence>
<evidence type="ECO:0000256" key="8">
    <source>
        <dbReference type="ARBA" id="ARBA00023027"/>
    </source>
</evidence>
<evidence type="ECO:0000256" key="10">
    <source>
        <dbReference type="ARBA" id="ARBA00023211"/>
    </source>
</evidence>
<feature type="binding site" evidence="12">
    <location>
        <position position="178"/>
    </location>
    <ligand>
        <name>NAD(+)</name>
        <dbReference type="ChEBI" id="CHEBI:57540"/>
    </ligand>
</feature>
<dbReference type="PANTHER" id="PTHR23389">
    <property type="entry name" value="CHROMOSOME TRANSMISSION FIDELITY FACTOR 18"/>
    <property type="match status" value="1"/>
</dbReference>
<evidence type="ECO:0000256" key="4">
    <source>
        <dbReference type="ARBA" id="ARBA00022723"/>
    </source>
</evidence>
<dbReference type="SUPFAM" id="SSF56091">
    <property type="entry name" value="DNA ligase/mRNA capping enzyme, catalytic domain"/>
    <property type="match status" value="1"/>
</dbReference>
<dbReference type="InterPro" id="IPR041663">
    <property type="entry name" value="DisA/LigA_HHH"/>
</dbReference>
<dbReference type="SMART" id="SM00292">
    <property type="entry name" value="BRCT"/>
    <property type="match status" value="1"/>
</dbReference>
<dbReference type="Gene3D" id="1.10.150.20">
    <property type="entry name" value="5' to 3' exonuclease, C-terminal subdomain"/>
    <property type="match status" value="2"/>
</dbReference>
<protein>
    <recommendedName>
        <fullName evidence="12">DNA ligase</fullName>
        <ecNumber evidence="12">6.5.1.2</ecNumber>
    </recommendedName>
    <alternativeName>
        <fullName evidence="12">Polydeoxyribonucleotide synthase [NAD(+)]</fullName>
    </alternativeName>
</protein>
<dbReference type="SUPFAM" id="SSF52113">
    <property type="entry name" value="BRCT domain"/>
    <property type="match status" value="1"/>
</dbReference>
<feature type="binding site" evidence="12">
    <location>
        <begin position="79"/>
        <end position="80"/>
    </location>
    <ligand>
        <name>NAD(+)</name>
        <dbReference type="ChEBI" id="CHEBI:57540"/>
    </ligand>
</feature>
<dbReference type="Pfam" id="PF00533">
    <property type="entry name" value="BRCT"/>
    <property type="match status" value="1"/>
</dbReference>
<dbReference type="InterPro" id="IPR003583">
    <property type="entry name" value="Hlx-hairpin-Hlx_DNA-bd_motif"/>
</dbReference>
<dbReference type="EMBL" id="JMQA01000031">
    <property type="protein sequence ID" value="KFN07876.1"/>
    <property type="molecule type" value="Genomic_DNA"/>
</dbReference>
<evidence type="ECO:0000256" key="7">
    <source>
        <dbReference type="ARBA" id="ARBA00022842"/>
    </source>
</evidence>
<dbReference type="PROSITE" id="PS01056">
    <property type="entry name" value="DNA_LIGASE_N2"/>
    <property type="match status" value="1"/>
</dbReference>
<keyword evidence="15" id="KW-1185">Reference proteome</keyword>
<dbReference type="HAMAP" id="MF_01588">
    <property type="entry name" value="DNA_ligase_A"/>
    <property type="match status" value="1"/>
</dbReference>
<comment type="cofactor">
    <cofactor evidence="12">
        <name>Mg(2+)</name>
        <dbReference type="ChEBI" id="CHEBI:18420"/>
    </cofactor>
    <cofactor evidence="12">
        <name>Mn(2+)</name>
        <dbReference type="ChEBI" id="CHEBI:29035"/>
    </cofactor>
</comment>
<comment type="caution">
    <text evidence="14">The sequence shown here is derived from an EMBL/GenBank/DDBJ whole genome shotgun (WGS) entry which is preliminary data.</text>
</comment>
<evidence type="ECO:0000256" key="11">
    <source>
        <dbReference type="ARBA" id="ARBA00034005"/>
    </source>
</evidence>
<dbReference type="InterPro" id="IPR012340">
    <property type="entry name" value="NA-bd_OB-fold"/>
</dbReference>
<dbReference type="Gene3D" id="3.40.50.10190">
    <property type="entry name" value="BRCT domain"/>
    <property type="match status" value="1"/>
</dbReference>
<dbReference type="Pfam" id="PF03120">
    <property type="entry name" value="OB_DNA_ligase"/>
    <property type="match status" value="1"/>
</dbReference>
<dbReference type="InterPro" id="IPR004150">
    <property type="entry name" value="NAD_DNA_ligase_OB"/>
</dbReference>
<dbReference type="GO" id="GO:0006281">
    <property type="term" value="P:DNA repair"/>
    <property type="evidence" value="ECO:0007669"/>
    <property type="project" value="UniProtKB-KW"/>
</dbReference>
<dbReference type="NCBIfam" id="NF005932">
    <property type="entry name" value="PRK07956.1"/>
    <property type="match status" value="1"/>
</dbReference>
<dbReference type="SMART" id="SM00278">
    <property type="entry name" value="HhH1"/>
    <property type="match status" value="3"/>
</dbReference>
<keyword evidence="10 12" id="KW-0464">Manganese</keyword>
<reference evidence="14 15" key="1">
    <citation type="submission" date="2014-04" db="EMBL/GenBank/DDBJ databases">
        <authorList>
            <person name="Bishop-Lilly K.A."/>
            <person name="Broomall S.M."/>
            <person name="Chain P.S."/>
            <person name="Chertkov O."/>
            <person name="Coyne S.R."/>
            <person name="Daligault H.E."/>
            <person name="Davenport K.W."/>
            <person name="Erkkila T."/>
            <person name="Frey K.G."/>
            <person name="Gibbons H.S."/>
            <person name="Gu W."/>
            <person name="Jaissle J."/>
            <person name="Johnson S.L."/>
            <person name="Koroleva G.I."/>
            <person name="Ladner J.T."/>
            <person name="Lo C.-C."/>
            <person name="Minogue T.D."/>
            <person name="Munk C."/>
            <person name="Palacios G.F."/>
            <person name="Redden C.L."/>
            <person name="Rosenzweig C.N."/>
            <person name="Scholz M.B."/>
            <person name="Teshima H."/>
            <person name="Xu Y."/>
        </authorList>
    </citation>
    <scope>NUCLEOTIDE SEQUENCE [LARGE SCALE GENOMIC DNA]</scope>
    <source>
        <strain evidence="14 15">8244</strain>
    </source>
</reference>
<dbReference type="InterPro" id="IPR013839">
    <property type="entry name" value="DNAligase_adenylation"/>
</dbReference>
<dbReference type="Gene3D" id="1.10.287.610">
    <property type="entry name" value="Helix hairpin bin"/>
    <property type="match status" value="1"/>
</dbReference>
<evidence type="ECO:0000256" key="12">
    <source>
        <dbReference type="HAMAP-Rule" id="MF_01588"/>
    </source>
</evidence>
<dbReference type="InterPro" id="IPR036420">
    <property type="entry name" value="BRCT_dom_sf"/>
</dbReference>
<dbReference type="Gene3D" id="3.30.470.30">
    <property type="entry name" value="DNA ligase/mRNA capping enzyme"/>
    <property type="match status" value="1"/>
</dbReference>
<feature type="domain" description="BRCT" evidence="13">
    <location>
        <begin position="591"/>
        <end position="661"/>
    </location>
</feature>
<feature type="binding site" evidence="12">
    <location>
        <position position="120"/>
    </location>
    <ligand>
        <name>NAD(+)</name>
        <dbReference type="ChEBI" id="CHEBI:57540"/>
    </ligand>
</feature>
<dbReference type="PANTHER" id="PTHR23389:SF9">
    <property type="entry name" value="DNA LIGASE"/>
    <property type="match status" value="1"/>
</dbReference>
<dbReference type="OrthoDB" id="9759736at2"/>
<dbReference type="SUPFAM" id="SSF50249">
    <property type="entry name" value="Nucleic acid-binding proteins"/>
    <property type="match status" value="1"/>
</dbReference>
<dbReference type="InterPro" id="IPR001679">
    <property type="entry name" value="DNA_ligase"/>
</dbReference>
<dbReference type="HOGENOM" id="CLU_007764_2_1_9"/>
<evidence type="ECO:0000313" key="14">
    <source>
        <dbReference type="EMBL" id="KFN07876.1"/>
    </source>
</evidence>